<organism evidence="1">
    <name type="scientific">Rhizophora mucronata</name>
    <name type="common">Asiatic mangrove</name>
    <dbReference type="NCBI Taxonomy" id="61149"/>
    <lineage>
        <taxon>Eukaryota</taxon>
        <taxon>Viridiplantae</taxon>
        <taxon>Streptophyta</taxon>
        <taxon>Embryophyta</taxon>
        <taxon>Tracheophyta</taxon>
        <taxon>Spermatophyta</taxon>
        <taxon>Magnoliopsida</taxon>
        <taxon>eudicotyledons</taxon>
        <taxon>Gunneridae</taxon>
        <taxon>Pentapetalae</taxon>
        <taxon>rosids</taxon>
        <taxon>fabids</taxon>
        <taxon>Malpighiales</taxon>
        <taxon>Rhizophoraceae</taxon>
        <taxon>Rhizophora</taxon>
    </lineage>
</organism>
<dbReference type="EMBL" id="GGEC01082555">
    <property type="protein sequence ID" value="MBX63039.1"/>
    <property type="molecule type" value="Transcribed_RNA"/>
</dbReference>
<name>A0A2P2Q820_RHIMU</name>
<proteinExistence type="predicted"/>
<accession>A0A2P2Q820</accession>
<reference evidence="1" key="1">
    <citation type="submission" date="2018-02" db="EMBL/GenBank/DDBJ databases">
        <title>Rhizophora mucronata_Transcriptome.</title>
        <authorList>
            <person name="Meera S.P."/>
            <person name="Sreeshan A."/>
            <person name="Augustine A."/>
        </authorList>
    </citation>
    <scope>NUCLEOTIDE SEQUENCE</scope>
    <source>
        <tissue evidence="1">Leaf</tissue>
    </source>
</reference>
<evidence type="ECO:0000313" key="1">
    <source>
        <dbReference type="EMBL" id="MBX63039.1"/>
    </source>
</evidence>
<protein>
    <submittedName>
        <fullName evidence="1">Uncharacterized protein</fullName>
    </submittedName>
</protein>
<sequence>MLFNHGSPASFSSLIPSSLPTLVWNPSVKMGRPGRSTLNCSGSALPHKNLPKNLSLYTRANPSIDNPVELTRAKFFLNLLRAVTHLLSLDLSEIIVMSIVP</sequence>
<dbReference type="AlphaFoldDB" id="A0A2P2Q820"/>